<dbReference type="EC" id="2.1.1.-" evidence="6"/>
<dbReference type="Gene3D" id="3.40.50.150">
    <property type="entry name" value="Vaccinia Virus protein VP39"/>
    <property type="match status" value="1"/>
</dbReference>
<proteinExistence type="inferred from homology"/>
<comment type="function">
    <text evidence="6">Methylates ribosomal protein L11.</text>
</comment>
<feature type="binding site" evidence="6">
    <location>
        <position position="206"/>
    </location>
    <ligand>
        <name>S-adenosyl-L-methionine</name>
        <dbReference type="ChEBI" id="CHEBI:59789"/>
    </ligand>
</feature>
<name>A0ABW1U181_9BURK</name>
<keyword evidence="3 6" id="KW-0489">Methyltransferase</keyword>
<gene>
    <name evidence="6" type="primary">prmA</name>
    <name evidence="8" type="ORF">ACFQND_18945</name>
</gene>
<dbReference type="CDD" id="cd02440">
    <property type="entry name" value="AdoMet_MTases"/>
    <property type="match status" value="1"/>
</dbReference>
<evidence type="ECO:0000256" key="7">
    <source>
        <dbReference type="SAM" id="MobiDB-lite"/>
    </source>
</evidence>
<feature type="binding site" evidence="6">
    <location>
        <position position="228"/>
    </location>
    <ligand>
        <name>S-adenosyl-L-methionine</name>
        <dbReference type="ChEBI" id="CHEBI:59789"/>
    </ligand>
</feature>
<keyword evidence="9" id="KW-1185">Reference proteome</keyword>
<evidence type="ECO:0000313" key="8">
    <source>
        <dbReference type="EMBL" id="MFC6283308.1"/>
    </source>
</evidence>
<feature type="binding site" evidence="6">
    <location>
        <position position="266"/>
    </location>
    <ligand>
        <name>S-adenosyl-L-methionine</name>
        <dbReference type="ChEBI" id="CHEBI:59789"/>
    </ligand>
</feature>
<protein>
    <recommendedName>
        <fullName evidence="6">Ribosomal protein L11 methyltransferase</fullName>
        <shortName evidence="6">L11 Mtase</shortName>
        <ecNumber evidence="6">2.1.1.-</ecNumber>
    </recommendedName>
</protein>
<dbReference type="PANTHER" id="PTHR43648:SF1">
    <property type="entry name" value="ELECTRON TRANSFER FLAVOPROTEIN BETA SUBUNIT LYSINE METHYLTRANSFERASE"/>
    <property type="match status" value="1"/>
</dbReference>
<dbReference type="InterPro" id="IPR004498">
    <property type="entry name" value="Ribosomal_PrmA_MeTrfase"/>
</dbReference>
<keyword evidence="5 6" id="KW-0949">S-adenosyl-L-methionine</keyword>
<dbReference type="InterPro" id="IPR029063">
    <property type="entry name" value="SAM-dependent_MTases_sf"/>
</dbReference>
<dbReference type="InterPro" id="IPR050078">
    <property type="entry name" value="Ribosomal_L11_MeTrfase_PrmA"/>
</dbReference>
<dbReference type="PANTHER" id="PTHR43648">
    <property type="entry name" value="ELECTRON TRANSFER FLAVOPROTEIN BETA SUBUNIT LYSINE METHYLTRANSFERASE"/>
    <property type="match status" value="1"/>
</dbReference>
<keyword evidence="4 6" id="KW-0808">Transferase</keyword>
<evidence type="ECO:0000256" key="4">
    <source>
        <dbReference type="ARBA" id="ARBA00022679"/>
    </source>
</evidence>
<feature type="region of interest" description="Disordered" evidence="7">
    <location>
        <begin position="165"/>
        <end position="188"/>
    </location>
</feature>
<comment type="similarity">
    <text evidence="1 6">Belongs to the methyltransferase superfamily. PrmA family.</text>
</comment>
<comment type="caution">
    <text evidence="8">The sequence shown here is derived from an EMBL/GenBank/DDBJ whole genome shotgun (WGS) entry which is preliminary data.</text>
</comment>
<comment type="subcellular location">
    <subcellularLocation>
        <location evidence="6">Cytoplasm</location>
    </subcellularLocation>
</comment>
<organism evidence="8 9">
    <name type="scientific">Polaromonas aquatica</name>
    <dbReference type="NCBI Taxonomy" id="332657"/>
    <lineage>
        <taxon>Bacteria</taxon>
        <taxon>Pseudomonadati</taxon>
        <taxon>Pseudomonadota</taxon>
        <taxon>Betaproteobacteria</taxon>
        <taxon>Burkholderiales</taxon>
        <taxon>Comamonadaceae</taxon>
        <taxon>Polaromonas</taxon>
    </lineage>
</organism>
<keyword evidence="2 6" id="KW-0963">Cytoplasm</keyword>
<dbReference type="RefSeq" id="WP_371437043.1">
    <property type="nucleotide sequence ID" value="NZ_JBHSRS010000082.1"/>
</dbReference>
<dbReference type="GO" id="GO:0005840">
    <property type="term" value="C:ribosome"/>
    <property type="evidence" value="ECO:0007669"/>
    <property type="project" value="UniProtKB-KW"/>
</dbReference>
<comment type="catalytic activity">
    <reaction evidence="6">
        <text>L-lysyl-[protein] + 3 S-adenosyl-L-methionine = N(6),N(6),N(6)-trimethyl-L-lysyl-[protein] + 3 S-adenosyl-L-homocysteine + 3 H(+)</text>
        <dbReference type="Rhea" id="RHEA:54192"/>
        <dbReference type="Rhea" id="RHEA-COMP:9752"/>
        <dbReference type="Rhea" id="RHEA-COMP:13826"/>
        <dbReference type="ChEBI" id="CHEBI:15378"/>
        <dbReference type="ChEBI" id="CHEBI:29969"/>
        <dbReference type="ChEBI" id="CHEBI:57856"/>
        <dbReference type="ChEBI" id="CHEBI:59789"/>
        <dbReference type="ChEBI" id="CHEBI:61961"/>
    </reaction>
</comment>
<feature type="binding site" evidence="6">
    <location>
        <position position="150"/>
    </location>
    <ligand>
        <name>S-adenosyl-L-methionine</name>
        <dbReference type="ChEBI" id="CHEBI:59789"/>
    </ligand>
</feature>
<evidence type="ECO:0000313" key="9">
    <source>
        <dbReference type="Proteomes" id="UP001596270"/>
    </source>
</evidence>
<dbReference type="HAMAP" id="MF_00735">
    <property type="entry name" value="Methyltr_PrmA"/>
    <property type="match status" value="1"/>
</dbReference>
<evidence type="ECO:0000256" key="2">
    <source>
        <dbReference type="ARBA" id="ARBA00022490"/>
    </source>
</evidence>
<keyword evidence="8" id="KW-0687">Ribonucleoprotein</keyword>
<accession>A0ABW1U181</accession>
<dbReference type="GO" id="GO:0032259">
    <property type="term" value="P:methylation"/>
    <property type="evidence" value="ECO:0007669"/>
    <property type="project" value="UniProtKB-KW"/>
</dbReference>
<evidence type="ECO:0000256" key="6">
    <source>
        <dbReference type="HAMAP-Rule" id="MF_00735"/>
    </source>
</evidence>
<dbReference type="Pfam" id="PF06325">
    <property type="entry name" value="PrmA"/>
    <property type="match status" value="1"/>
</dbReference>
<evidence type="ECO:0000256" key="5">
    <source>
        <dbReference type="ARBA" id="ARBA00022691"/>
    </source>
</evidence>
<dbReference type="GO" id="GO:0008168">
    <property type="term" value="F:methyltransferase activity"/>
    <property type="evidence" value="ECO:0007669"/>
    <property type="project" value="UniProtKB-KW"/>
</dbReference>
<dbReference type="Proteomes" id="UP001596270">
    <property type="component" value="Unassembled WGS sequence"/>
</dbReference>
<evidence type="ECO:0000256" key="1">
    <source>
        <dbReference type="ARBA" id="ARBA00009741"/>
    </source>
</evidence>
<evidence type="ECO:0000256" key="3">
    <source>
        <dbReference type="ARBA" id="ARBA00022603"/>
    </source>
</evidence>
<dbReference type="SUPFAM" id="SSF53335">
    <property type="entry name" value="S-adenosyl-L-methionine-dependent methyltransferases"/>
    <property type="match status" value="1"/>
</dbReference>
<keyword evidence="8" id="KW-0689">Ribosomal protein</keyword>
<dbReference type="PIRSF" id="PIRSF000401">
    <property type="entry name" value="RPL11_MTase"/>
    <property type="match status" value="1"/>
</dbReference>
<dbReference type="EMBL" id="JBHSRS010000082">
    <property type="protein sequence ID" value="MFC6283308.1"/>
    <property type="molecule type" value="Genomic_DNA"/>
</dbReference>
<sequence>MFELILLVPADEVETISEALDALDALSVSVEDADAETPAEQALFGEPGMPPPKAGWERSRVVSLFATEALAIDACKLLQAQDFFACCTLVAIQAVPEQDWVRLTQSQFSPVEITPEFWIVPTWHEPPAQAKQLIRLDPGLAFGTGTHPTTRMCLRWIAKNGAEQGASAQSVRSDGPPLASTAPSGGSALREAKSVGASLGRVLDYGCGSGILAIGAAKFGAVDIDAVDIDEAAVQSTRANAEANHVRLNAGLPEKAAGLYQTVLANILATPLKVLAPLLCAHVEKGGNLVLAGILDRQADELKAAYAPWCALEVTDQEDGWILMTARL</sequence>
<reference evidence="9" key="1">
    <citation type="journal article" date="2019" name="Int. J. Syst. Evol. Microbiol.">
        <title>The Global Catalogue of Microorganisms (GCM) 10K type strain sequencing project: providing services to taxonomists for standard genome sequencing and annotation.</title>
        <authorList>
            <consortium name="The Broad Institute Genomics Platform"/>
            <consortium name="The Broad Institute Genome Sequencing Center for Infectious Disease"/>
            <person name="Wu L."/>
            <person name="Ma J."/>
        </authorList>
    </citation>
    <scope>NUCLEOTIDE SEQUENCE [LARGE SCALE GENOMIC DNA]</scope>
    <source>
        <strain evidence="9">CCUG 39402</strain>
    </source>
</reference>